<feature type="region of interest" description="Disordered" evidence="1">
    <location>
        <begin position="255"/>
        <end position="319"/>
    </location>
</feature>
<evidence type="ECO:0000313" key="5">
    <source>
        <dbReference type="WBParaSite" id="TTAC_0000861701-mRNA-1"/>
    </source>
</evidence>
<feature type="transmembrane region" description="Helical" evidence="2">
    <location>
        <begin position="414"/>
        <end position="434"/>
    </location>
</feature>
<dbReference type="WBParaSite" id="TTAC_0000861701-mRNA-1">
    <property type="protein sequence ID" value="TTAC_0000861701-mRNA-1"/>
    <property type="gene ID" value="TTAC_0000861701"/>
</dbReference>
<feature type="compositionally biased region" description="Polar residues" evidence="1">
    <location>
        <begin position="306"/>
        <end position="319"/>
    </location>
</feature>
<name>A0A0R3X592_HYDTA</name>
<dbReference type="OrthoDB" id="10572202at2759"/>
<reference evidence="3 4" key="2">
    <citation type="submission" date="2018-11" db="EMBL/GenBank/DDBJ databases">
        <authorList>
            <consortium name="Pathogen Informatics"/>
        </authorList>
    </citation>
    <scope>NUCLEOTIDE SEQUENCE [LARGE SCALE GENOMIC DNA]</scope>
</reference>
<gene>
    <name evidence="3" type="ORF">TTAC_LOCUS8602</name>
</gene>
<evidence type="ECO:0000313" key="4">
    <source>
        <dbReference type="Proteomes" id="UP000274429"/>
    </source>
</evidence>
<dbReference type="EMBL" id="UYWX01020543">
    <property type="protein sequence ID" value="VDM33209.1"/>
    <property type="molecule type" value="Genomic_DNA"/>
</dbReference>
<keyword evidence="2" id="KW-0812">Transmembrane</keyword>
<proteinExistence type="predicted"/>
<keyword evidence="2" id="KW-1133">Transmembrane helix</keyword>
<dbReference type="Proteomes" id="UP000274429">
    <property type="component" value="Unassembled WGS sequence"/>
</dbReference>
<protein>
    <submittedName>
        <fullName evidence="5">LIM zinc-binding domain-containing protein</fullName>
    </submittedName>
</protein>
<evidence type="ECO:0000256" key="2">
    <source>
        <dbReference type="SAM" id="Phobius"/>
    </source>
</evidence>
<sequence>MFWCPYIDCLIINNLIVCNVDLQNKPYFVLSGKLVCYNDIKSTCCYACQALIEGDRIITQFGNFHKDCCKCFKCGYVNMNNFNMRKKIEDYVKDSCVPIPKHFNEELRMRLAGTNLLSTKLDNATHYLEISAQFKAVERHVITSSHSESAAHEMSDEEEVMNPNDLKLEERQKKWLQAAGAEASSPPAKSKRSKKLPVFTHSPPHDNTWTPLKKADLFPKSGLNLPHLSSYSTQGFSKVEMSDRTSISKYPALSKSRALSGSALSSRRDVSKSPPLSSPPSPSRNNNQEPLHELKSLSSKREPESTPGSSKPTSGKTNVNALVMVYEEITARATDDLSPDASTADHNSPESQEEKSDSNRTMFCETRLTSKLPVQAIPDCTLQNPTMPQMGVLKIRKADESIKQADGTTTRFRGALLALLLSIVVAPISILLYLRNWVATPTPEEPINLQSLGIEMINYATQTRTSN</sequence>
<keyword evidence="2" id="KW-0472">Membrane</keyword>
<organism evidence="5">
    <name type="scientific">Hydatigena taeniaeformis</name>
    <name type="common">Feline tapeworm</name>
    <name type="synonym">Taenia taeniaeformis</name>
    <dbReference type="NCBI Taxonomy" id="6205"/>
    <lineage>
        <taxon>Eukaryota</taxon>
        <taxon>Metazoa</taxon>
        <taxon>Spiralia</taxon>
        <taxon>Lophotrochozoa</taxon>
        <taxon>Platyhelminthes</taxon>
        <taxon>Cestoda</taxon>
        <taxon>Eucestoda</taxon>
        <taxon>Cyclophyllidea</taxon>
        <taxon>Taeniidae</taxon>
        <taxon>Hydatigera</taxon>
    </lineage>
</organism>
<feature type="compositionally biased region" description="Low complexity" evidence="1">
    <location>
        <begin position="255"/>
        <end position="265"/>
    </location>
</feature>
<reference evidence="5" key="1">
    <citation type="submission" date="2017-02" db="UniProtKB">
        <authorList>
            <consortium name="WormBaseParasite"/>
        </authorList>
    </citation>
    <scope>IDENTIFICATION</scope>
</reference>
<dbReference type="CDD" id="cd08368">
    <property type="entry name" value="LIM"/>
    <property type="match status" value="1"/>
</dbReference>
<keyword evidence="4" id="KW-1185">Reference proteome</keyword>
<dbReference type="AlphaFoldDB" id="A0A0R3X592"/>
<evidence type="ECO:0000256" key="1">
    <source>
        <dbReference type="SAM" id="MobiDB-lite"/>
    </source>
</evidence>
<evidence type="ECO:0000313" key="3">
    <source>
        <dbReference type="EMBL" id="VDM33209.1"/>
    </source>
</evidence>
<accession>A0A0R3X592</accession>
<feature type="compositionally biased region" description="Basic and acidic residues" evidence="1">
    <location>
        <begin position="290"/>
        <end position="304"/>
    </location>
</feature>
<feature type="region of interest" description="Disordered" evidence="1">
    <location>
        <begin position="332"/>
        <end position="360"/>
    </location>
</feature>
<feature type="region of interest" description="Disordered" evidence="1">
    <location>
        <begin position="176"/>
        <end position="213"/>
    </location>
</feature>
<feature type="compositionally biased region" description="Low complexity" evidence="1">
    <location>
        <begin position="178"/>
        <end position="188"/>
    </location>
</feature>
<dbReference type="STRING" id="6205.A0A0R3X592"/>
<feature type="compositionally biased region" description="Polar residues" evidence="1">
    <location>
        <begin position="340"/>
        <end position="350"/>
    </location>
</feature>